<feature type="domain" description="Glutamyl/glutaminyl-tRNA synthetase class Ib catalytic" evidence="8">
    <location>
        <begin position="5"/>
        <end position="112"/>
    </location>
</feature>
<dbReference type="Gene3D" id="1.10.10.350">
    <property type="match status" value="1"/>
</dbReference>
<dbReference type="InterPro" id="IPR020751">
    <property type="entry name" value="aa-tRNA-synth_I_codon-bd_sub2"/>
</dbReference>
<evidence type="ECO:0000313" key="10">
    <source>
        <dbReference type="EMBL" id="HIX19829.1"/>
    </source>
</evidence>
<comment type="catalytic activity">
    <reaction evidence="7">
        <text>tRNA(Glu) + L-glutamate + ATP = L-glutamyl-tRNA(Glu) + AMP + diphosphate</text>
        <dbReference type="Rhea" id="RHEA:23540"/>
        <dbReference type="Rhea" id="RHEA-COMP:9663"/>
        <dbReference type="Rhea" id="RHEA-COMP:9680"/>
        <dbReference type="ChEBI" id="CHEBI:29985"/>
        <dbReference type="ChEBI" id="CHEBI:30616"/>
        <dbReference type="ChEBI" id="CHEBI:33019"/>
        <dbReference type="ChEBI" id="CHEBI:78442"/>
        <dbReference type="ChEBI" id="CHEBI:78520"/>
        <dbReference type="ChEBI" id="CHEBI:456215"/>
        <dbReference type="EC" id="6.1.1.17"/>
    </reaction>
</comment>
<dbReference type="AlphaFoldDB" id="A0A9D1VBM6"/>
<evidence type="ECO:0000256" key="1">
    <source>
        <dbReference type="ARBA" id="ARBA00007894"/>
    </source>
</evidence>
<proteinExistence type="inferred from homology"/>
<dbReference type="SUPFAM" id="SSF52374">
    <property type="entry name" value="Nucleotidylyl transferase"/>
    <property type="match status" value="1"/>
</dbReference>
<dbReference type="InterPro" id="IPR000924">
    <property type="entry name" value="Glu/Gln-tRNA-synth"/>
</dbReference>
<feature type="short sequence motif" description="'KMSKS' region" evidence="7">
    <location>
        <begin position="230"/>
        <end position="234"/>
    </location>
</feature>
<feature type="binding site" evidence="7">
    <location>
        <position position="233"/>
    </location>
    <ligand>
        <name>ATP</name>
        <dbReference type="ChEBI" id="CHEBI:30616"/>
    </ligand>
</feature>
<evidence type="ECO:0000256" key="4">
    <source>
        <dbReference type="ARBA" id="ARBA00022840"/>
    </source>
</evidence>
<comment type="caution">
    <text evidence="10">The sequence shown here is derived from an EMBL/GenBank/DDBJ whole genome shotgun (WGS) entry which is preliminary data.</text>
</comment>
<keyword evidence="3 7" id="KW-0547">Nucleotide-binding</keyword>
<dbReference type="InterPro" id="IPR033910">
    <property type="entry name" value="GluRS_core"/>
</dbReference>
<dbReference type="Pfam" id="PF00749">
    <property type="entry name" value="tRNA-synt_1c"/>
    <property type="match status" value="2"/>
</dbReference>
<keyword evidence="7" id="KW-0963">Cytoplasm</keyword>
<comment type="similarity">
    <text evidence="1 7">Belongs to the class-I aminoacyl-tRNA synthetase family. Glutamate--tRNA ligase type 1 subfamily.</text>
</comment>
<feature type="short sequence motif" description="'HIGH' region" evidence="7">
    <location>
        <begin position="11"/>
        <end position="21"/>
    </location>
</feature>
<reference evidence="10" key="2">
    <citation type="submission" date="2021-04" db="EMBL/GenBank/DDBJ databases">
        <authorList>
            <person name="Gilroy R."/>
        </authorList>
    </citation>
    <scope>NUCLEOTIDE SEQUENCE</scope>
    <source>
        <strain evidence="10">14975</strain>
    </source>
</reference>
<dbReference type="EMBL" id="DXFQ01000074">
    <property type="protein sequence ID" value="HIX19829.1"/>
    <property type="molecule type" value="Genomic_DNA"/>
</dbReference>
<accession>A0A9D1VBM6</accession>
<dbReference type="GO" id="GO:0005829">
    <property type="term" value="C:cytosol"/>
    <property type="evidence" value="ECO:0007669"/>
    <property type="project" value="TreeGrafter"/>
</dbReference>
<keyword evidence="2 7" id="KW-0436">Ligase</keyword>
<feature type="domain" description="Glutamyl/glutaminyl-tRNA synthetase class Ib catalytic" evidence="8">
    <location>
        <begin position="127"/>
        <end position="299"/>
    </location>
</feature>
<dbReference type="CDD" id="cd00808">
    <property type="entry name" value="GluRS_core"/>
    <property type="match status" value="1"/>
</dbReference>
<comment type="function">
    <text evidence="7">Catalyzes the attachment of glutamate to tRNA(Glu) in a two-step reaction: glutamate is first activated by ATP to form Glu-AMP and then transferred to the acceptor end of tRNA(Glu).</text>
</comment>
<dbReference type="InterPro" id="IPR014729">
    <property type="entry name" value="Rossmann-like_a/b/a_fold"/>
</dbReference>
<keyword evidence="4 7" id="KW-0067">ATP-binding</keyword>
<protein>
    <recommendedName>
        <fullName evidence="7">Glutamate--tRNA ligase</fullName>
        <ecNumber evidence="7">6.1.1.17</ecNumber>
    </recommendedName>
    <alternativeName>
        <fullName evidence="7">Glutamyl-tRNA synthetase</fullName>
        <shortName evidence="7">GluRS</shortName>
    </alternativeName>
</protein>
<evidence type="ECO:0000256" key="2">
    <source>
        <dbReference type="ARBA" id="ARBA00022598"/>
    </source>
</evidence>
<dbReference type="InterPro" id="IPR045462">
    <property type="entry name" value="aa-tRNA-synth_I_cd-bd"/>
</dbReference>
<gene>
    <name evidence="7" type="primary">gltX</name>
    <name evidence="10" type="ORF">H9862_04405</name>
</gene>
<dbReference type="SUPFAM" id="SSF48163">
    <property type="entry name" value="An anticodon-binding domain of class I aminoacyl-tRNA synthetases"/>
    <property type="match status" value="1"/>
</dbReference>
<evidence type="ECO:0000256" key="3">
    <source>
        <dbReference type="ARBA" id="ARBA00022741"/>
    </source>
</evidence>
<keyword evidence="5 7" id="KW-0648">Protein biosynthesis</keyword>
<dbReference type="PANTHER" id="PTHR43311">
    <property type="entry name" value="GLUTAMATE--TRNA LIGASE"/>
    <property type="match status" value="1"/>
</dbReference>
<dbReference type="GO" id="GO:0004818">
    <property type="term" value="F:glutamate-tRNA ligase activity"/>
    <property type="evidence" value="ECO:0007669"/>
    <property type="project" value="UniProtKB-UniRule"/>
</dbReference>
<dbReference type="PANTHER" id="PTHR43311:SF2">
    <property type="entry name" value="GLUTAMATE--TRNA LIGASE, MITOCHONDRIAL-RELATED"/>
    <property type="match status" value="1"/>
</dbReference>
<dbReference type="HAMAP" id="MF_00022">
    <property type="entry name" value="Glu_tRNA_synth_type1"/>
    <property type="match status" value="1"/>
</dbReference>
<evidence type="ECO:0000313" key="11">
    <source>
        <dbReference type="Proteomes" id="UP000823964"/>
    </source>
</evidence>
<dbReference type="Proteomes" id="UP000823964">
    <property type="component" value="Unassembled WGS sequence"/>
</dbReference>
<dbReference type="GO" id="GO:0006424">
    <property type="term" value="P:glutamyl-tRNA aminoacylation"/>
    <property type="evidence" value="ECO:0007669"/>
    <property type="project" value="UniProtKB-UniRule"/>
</dbReference>
<dbReference type="InterPro" id="IPR001412">
    <property type="entry name" value="aa-tRNA-synth_I_CS"/>
</dbReference>
<reference evidence="10" key="1">
    <citation type="journal article" date="2021" name="PeerJ">
        <title>Extensive microbial diversity within the chicken gut microbiome revealed by metagenomics and culture.</title>
        <authorList>
            <person name="Gilroy R."/>
            <person name="Ravi A."/>
            <person name="Getino M."/>
            <person name="Pursley I."/>
            <person name="Horton D.L."/>
            <person name="Alikhan N.F."/>
            <person name="Baker D."/>
            <person name="Gharbi K."/>
            <person name="Hall N."/>
            <person name="Watson M."/>
            <person name="Adriaenssens E.M."/>
            <person name="Foster-Nyarko E."/>
            <person name="Jarju S."/>
            <person name="Secka A."/>
            <person name="Antonio M."/>
            <person name="Oren A."/>
            <person name="Chaudhuri R.R."/>
            <person name="La Ragione R."/>
            <person name="Hildebrand F."/>
            <person name="Pallen M.J."/>
        </authorList>
    </citation>
    <scope>NUCLEOTIDE SEQUENCE</scope>
    <source>
        <strain evidence="10">14975</strain>
    </source>
</reference>
<dbReference type="Gene3D" id="3.40.50.620">
    <property type="entry name" value="HUPs"/>
    <property type="match status" value="1"/>
</dbReference>
<dbReference type="Pfam" id="PF19269">
    <property type="entry name" value="Anticodon_2"/>
    <property type="match status" value="1"/>
</dbReference>
<evidence type="ECO:0000256" key="7">
    <source>
        <dbReference type="HAMAP-Rule" id="MF_00022"/>
    </source>
</evidence>
<dbReference type="GO" id="GO:0008270">
    <property type="term" value="F:zinc ion binding"/>
    <property type="evidence" value="ECO:0007669"/>
    <property type="project" value="InterPro"/>
</dbReference>
<dbReference type="PROSITE" id="PS00178">
    <property type="entry name" value="AA_TRNA_LIGASE_I"/>
    <property type="match status" value="1"/>
</dbReference>
<evidence type="ECO:0000256" key="5">
    <source>
        <dbReference type="ARBA" id="ARBA00022917"/>
    </source>
</evidence>
<comment type="subunit">
    <text evidence="7">Monomer.</text>
</comment>
<dbReference type="InterPro" id="IPR004527">
    <property type="entry name" value="Glu-tRNA-ligase_bac/mito"/>
</dbReference>
<evidence type="ECO:0000259" key="9">
    <source>
        <dbReference type="Pfam" id="PF19269"/>
    </source>
</evidence>
<dbReference type="PRINTS" id="PR00987">
    <property type="entry name" value="TRNASYNTHGLU"/>
</dbReference>
<organism evidence="10 11">
    <name type="scientific">Candidatus Akkermansia intestinigallinarum</name>
    <dbReference type="NCBI Taxonomy" id="2838431"/>
    <lineage>
        <taxon>Bacteria</taxon>
        <taxon>Pseudomonadati</taxon>
        <taxon>Verrucomicrobiota</taxon>
        <taxon>Verrucomicrobiia</taxon>
        <taxon>Verrucomicrobiales</taxon>
        <taxon>Akkermansiaceae</taxon>
        <taxon>Akkermansia</taxon>
    </lineage>
</organism>
<feature type="domain" description="Aminoacyl-tRNA synthetase class I anticodon-binding" evidence="9">
    <location>
        <begin position="312"/>
        <end position="447"/>
    </location>
</feature>
<dbReference type="EC" id="6.1.1.17" evidence="7"/>
<name>A0A9D1VBM6_9BACT</name>
<dbReference type="GO" id="GO:0005524">
    <property type="term" value="F:ATP binding"/>
    <property type="evidence" value="ECO:0007669"/>
    <property type="project" value="UniProtKB-UniRule"/>
</dbReference>
<dbReference type="InterPro" id="IPR049940">
    <property type="entry name" value="GluQ/Sye"/>
</dbReference>
<dbReference type="GO" id="GO:0000049">
    <property type="term" value="F:tRNA binding"/>
    <property type="evidence" value="ECO:0007669"/>
    <property type="project" value="InterPro"/>
</dbReference>
<evidence type="ECO:0000259" key="8">
    <source>
        <dbReference type="Pfam" id="PF00749"/>
    </source>
</evidence>
<keyword evidence="6 7" id="KW-0030">Aminoacyl-tRNA synthetase</keyword>
<comment type="subcellular location">
    <subcellularLocation>
        <location evidence="7">Cytoplasm</location>
    </subcellularLocation>
</comment>
<evidence type="ECO:0000256" key="6">
    <source>
        <dbReference type="ARBA" id="ARBA00023146"/>
    </source>
</evidence>
<dbReference type="InterPro" id="IPR020058">
    <property type="entry name" value="Glu/Gln-tRNA-synth_Ib_cat-dom"/>
</dbReference>
<comment type="caution">
    <text evidence="7">Lacks conserved residue(s) required for the propagation of feature annotation.</text>
</comment>
<sequence>MATTVRTRFAPSPTGYLHIGGARTALFNYLFARKMGGTFVLRIEDTDQERHVEDAMKAIFTGMSWLGLDWDEGEGKGGPYEPYFQSQRKDIYDRYFQKLVDMGRVYECPAPNKRDKNGDEIPGTSEGTVWRFRFKRDGVMTLHDLVCGDISVDYTNEENTPDMVVKRTDGSYIFHLVNVVDDIEMKITHVIRGEDHIMNTFKHLQLFEAFGVQPPVYAHIPLIQNPDGSKMSKRDVGAQLGNYPEEGFLPDAVVNFIALLGWSPKCEEEVFSKEQLIELFSLEHVNRAAAKFDITKCKWMNQQHIMRLAPEKFTELAMPFCTQAGLEDTPQLRELLPSVQTKVQLLSEVPAWVRWLQVLEYEPEAMAKLQENARAMLDLFAEAAAALPEWNGEAAMQLVKPMTKAQGVKVGAMMFPLRLALTGCHAGPGIDVIMQVLGRDEVLRRIAVFPC</sequence>
<dbReference type="InterPro" id="IPR008925">
    <property type="entry name" value="aa_tRNA-synth_I_cd-bd_sf"/>
</dbReference>